<evidence type="ECO:0000256" key="4">
    <source>
        <dbReference type="ARBA" id="ARBA00022832"/>
    </source>
</evidence>
<dbReference type="AlphaFoldDB" id="A0A420N9Y5"/>
<keyword evidence="5 11" id="KW-1133">Transmembrane helix</keyword>
<keyword evidence="9" id="KW-0444">Lipid biosynthesis</keyword>
<evidence type="ECO:0000313" key="12">
    <source>
        <dbReference type="EMBL" id="RKK77080.1"/>
    </source>
</evidence>
<dbReference type="GO" id="GO:0006633">
    <property type="term" value="P:fatty acid biosynthetic process"/>
    <property type="evidence" value="ECO:0007669"/>
    <property type="project" value="UniProtKB-KW"/>
</dbReference>
<dbReference type="VEuPathDB" id="FungiDB:FOC4_g10011907"/>
<comment type="subcellular location">
    <subcellularLocation>
        <location evidence="1">Membrane</location>
        <topology evidence="1">Multi-pass membrane protein</topology>
    </subcellularLocation>
</comment>
<organism evidence="12 13">
    <name type="scientific">Fusarium oxysporum</name>
    <name type="common">Fusarium vascular wilt</name>
    <dbReference type="NCBI Taxonomy" id="5507"/>
    <lineage>
        <taxon>Eukaryota</taxon>
        <taxon>Fungi</taxon>
        <taxon>Dikarya</taxon>
        <taxon>Ascomycota</taxon>
        <taxon>Pezizomycotina</taxon>
        <taxon>Sordariomycetes</taxon>
        <taxon>Hypocreomycetidae</taxon>
        <taxon>Hypocreales</taxon>
        <taxon>Nectriaceae</taxon>
        <taxon>Fusarium</taxon>
        <taxon>Fusarium oxysporum species complex</taxon>
    </lineage>
</organism>
<dbReference type="InterPro" id="IPR015876">
    <property type="entry name" value="Acyl-CoA_DS"/>
</dbReference>
<dbReference type="VEuPathDB" id="FungiDB:FOC1_g10010314"/>
<dbReference type="VEuPathDB" id="FungiDB:FOXG_08523"/>
<feature type="transmembrane region" description="Helical" evidence="11">
    <location>
        <begin position="51"/>
        <end position="72"/>
    </location>
</feature>
<feature type="region of interest" description="Disordered" evidence="10">
    <location>
        <begin position="1"/>
        <end position="25"/>
    </location>
</feature>
<evidence type="ECO:0000256" key="2">
    <source>
        <dbReference type="ARBA" id="ARBA00009295"/>
    </source>
</evidence>
<keyword evidence="7" id="KW-0443">Lipid metabolism</keyword>
<dbReference type="GO" id="GO:0016717">
    <property type="term" value="F:oxidoreductase activity, acting on paired donors, with oxidation of a pair of donors resulting in the reduction of molecular oxygen to two molecules of water"/>
    <property type="evidence" value="ECO:0007669"/>
    <property type="project" value="InterPro"/>
</dbReference>
<feature type="non-terminal residue" evidence="12">
    <location>
        <position position="110"/>
    </location>
</feature>
<gene>
    <name evidence="12" type="ORF">BFJ68_g17997</name>
</gene>
<evidence type="ECO:0000256" key="3">
    <source>
        <dbReference type="ARBA" id="ARBA00022692"/>
    </source>
</evidence>
<name>A0A420N9Y5_FUSOX</name>
<evidence type="ECO:0000256" key="1">
    <source>
        <dbReference type="ARBA" id="ARBA00004141"/>
    </source>
</evidence>
<dbReference type="VEuPathDB" id="FungiDB:HZS61_012921"/>
<accession>A0A420N9Y5</accession>
<evidence type="ECO:0000313" key="13">
    <source>
        <dbReference type="Proteomes" id="UP000285860"/>
    </source>
</evidence>
<comment type="caution">
    <text evidence="12">The sequence shown here is derived from an EMBL/GenBank/DDBJ whole genome shotgun (WGS) entry which is preliminary data.</text>
</comment>
<sequence length="110" mass="12413">MTSSSTAKEDQVFPDGTKDYIPLRGAGNKNTVPKIHIADTPMTWKNWHQHVNWLNTTFIIFLPLIGIAYSYWVPLRLYTAIWAVVYYFNTGLGITAGKFSPNVTSSSDSR</sequence>
<proteinExistence type="inferred from homology"/>
<dbReference type="PRINTS" id="PR00075">
    <property type="entry name" value="FACDDSATRASE"/>
</dbReference>
<evidence type="ECO:0000256" key="11">
    <source>
        <dbReference type="SAM" id="Phobius"/>
    </source>
</evidence>
<evidence type="ECO:0000256" key="10">
    <source>
        <dbReference type="SAM" id="MobiDB-lite"/>
    </source>
</evidence>
<dbReference type="VEuPathDB" id="FungiDB:FOMG_12471"/>
<evidence type="ECO:0000256" key="6">
    <source>
        <dbReference type="ARBA" id="ARBA00023002"/>
    </source>
</evidence>
<evidence type="ECO:0000256" key="9">
    <source>
        <dbReference type="RuleBase" id="RU000581"/>
    </source>
</evidence>
<dbReference type="VEuPathDB" id="FungiDB:FOZG_06709"/>
<comment type="domain">
    <text evidence="9">The histidine box domains are involved in binding the catalytic metal ions.</text>
</comment>
<reference evidence="12 13" key="1">
    <citation type="journal article" date="2018" name="Sci. Rep.">
        <title>Characterisation of pathogen-specific regions and novel effector candidates in Fusarium oxysporum f. sp. cepae.</title>
        <authorList>
            <person name="Armitage A.D."/>
            <person name="Taylor A."/>
            <person name="Sobczyk M.K."/>
            <person name="Baxter L."/>
            <person name="Greenfield B.P."/>
            <person name="Bates H.J."/>
            <person name="Wilson F."/>
            <person name="Jackson A.C."/>
            <person name="Ott S."/>
            <person name="Harrison R.J."/>
            <person name="Clarkson J.P."/>
        </authorList>
    </citation>
    <scope>NUCLEOTIDE SEQUENCE [LARGE SCALE GENOMIC DNA]</scope>
    <source>
        <strain evidence="12 13">Fo_A28</strain>
    </source>
</reference>
<keyword evidence="4" id="KW-0276">Fatty acid metabolism</keyword>
<evidence type="ECO:0000256" key="7">
    <source>
        <dbReference type="ARBA" id="ARBA00023098"/>
    </source>
</evidence>
<dbReference type="Proteomes" id="UP000285860">
    <property type="component" value="Unassembled WGS sequence"/>
</dbReference>
<keyword evidence="6 9" id="KW-0560">Oxidoreductase</keyword>
<keyword evidence="8 11" id="KW-0472">Membrane</keyword>
<dbReference type="VEuPathDB" id="FungiDB:FOIG_08125"/>
<protein>
    <submittedName>
        <fullName evidence="12">Uncharacterized protein</fullName>
    </submittedName>
</protein>
<comment type="cofactor">
    <cofactor evidence="9">
        <name>Fe(2+)</name>
        <dbReference type="ChEBI" id="CHEBI:29033"/>
    </cofactor>
</comment>
<keyword evidence="3 9" id="KW-0812">Transmembrane</keyword>
<dbReference type="GO" id="GO:0016020">
    <property type="term" value="C:membrane"/>
    <property type="evidence" value="ECO:0007669"/>
    <property type="project" value="UniProtKB-SubCell"/>
</dbReference>
<evidence type="ECO:0000256" key="8">
    <source>
        <dbReference type="ARBA" id="ARBA00023136"/>
    </source>
</evidence>
<keyword evidence="9" id="KW-0275">Fatty acid biosynthesis</keyword>
<evidence type="ECO:0000256" key="5">
    <source>
        <dbReference type="ARBA" id="ARBA00022989"/>
    </source>
</evidence>
<feature type="transmembrane region" description="Helical" evidence="11">
    <location>
        <begin position="78"/>
        <end position="97"/>
    </location>
</feature>
<comment type="similarity">
    <text evidence="2 9">Belongs to the fatty acid desaturase type 1 family.</text>
</comment>
<dbReference type="EMBL" id="MRCY01000918">
    <property type="protein sequence ID" value="RKK77080.1"/>
    <property type="molecule type" value="Genomic_DNA"/>
</dbReference>